<evidence type="ECO:0000313" key="6">
    <source>
        <dbReference type="Proteomes" id="UP000295560"/>
    </source>
</evidence>
<comment type="caution">
    <text evidence="5">The sequence shown here is derived from an EMBL/GenBank/DDBJ whole genome shotgun (WGS) entry which is preliminary data.</text>
</comment>
<dbReference type="AlphaFoldDB" id="A0A4R1HHH3"/>
<dbReference type="InterPro" id="IPR050493">
    <property type="entry name" value="FAD-dep_Monooxygenase_BioMet"/>
</dbReference>
<evidence type="ECO:0000256" key="2">
    <source>
        <dbReference type="ARBA" id="ARBA00023033"/>
    </source>
</evidence>
<keyword evidence="1" id="KW-0560">Oxidoreductase</keyword>
<keyword evidence="2" id="KW-0503">Monooxygenase</keyword>
<dbReference type="Gene3D" id="3.30.9.30">
    <property type="match status" value="1"/>
</dbReference>
<feature type="compositionally biased region" description="Basic and acidic residues" evidence="3">
    <location>
        <begin position="235"/>
        <end position="249"/>
    </location>
</feature>
<proteinExistence type="predicted"/>
<evidence type="ECO:0000256" key="1">
    <source>
        <dbReference type="ARBA" id="ARBA00023002"/>
    </source>
</evidence>
<feature type="domain" description="FAD-binding" evidence="4">
    <location>
        <begin position="2"/>
        <end position="357"/>
    </location>
</feature>
<evidence type="ECO:0000313" key="5">
    <source>
        <dbReference type="EMBL" id="TCK21684.1"/>
    </source>
</evidence>
<name>A0A4R1HHH3_PSEEN</name>
<protein>
    <submittedName>
        <fullName evidence="5">2-polyprenyl-6-methoxyphenol hydroxylase-like FAD-dependent oxidoreductase</fullName>
    </submittedName>
</protein>
<gene>
    <name evidence="5" type="ORF">EV378_5674</name>
</gene>
<dbReference type="Proteomes" id="UP000295560">
    <property type="component" value="Unassembled WGS sequence"/>
</dbReference>
<dbReference type="GO" id="GO:0004497">
    <property type="term" value="F:monooxygenase activity"/>
    <property type="evidence" value="ECO:0007669"/>
    <property type="project" value="UniProtKB-KW"/>
</dbReference>
<keyword evidence="6" id="KW-1185">Reference proteome</keyword>
<accession>A0A4R1HHH3</accession>
<evidence type="ECO:0000259" key="4">
    <source>
        <dbReference type="Pfam" id="PF01494"/>
    </source>
</evidence>
<feature type="region of interest" description="Disordered" evidence="3">
    <location>
        <begin position="235"/>
        <end position="255"/>
    </location>
</feature>
<dbReference type="PRINTS" id="PR00420">
    <property type="entry name" value="RNGMNOXGNASE"/>
</dbReference>
<dbReference type="OrthoDB" id="9782160at2"/>
<reference evidence="5 6" key="1">
    <citation type="submission" date="2019-03" db="EMBL/GenBank/DDBJ databases">
        <title>Sequencing the genomes of 1000 actinobacteria strains.</title>
        <authorList>
            <person name="Klenk H.-P."/>
        </authorList>
    </citation>
    <scope>NUCLEOTIDE SEQUENCE [LARGE SCALE GENOMIC DNA]</scope>
    <source>
        <strain evidence="5 6">DSM 44969</strain>
    </source>
</reference>
<dbReference type="InterPro" id="IPR002938">
    <property type="entry name" value="FAD-bd"/>
</dbReference>
<dbReference type="GO" id="GO:0071949">
    <property type="term" value="F:FAD binding"/>
    <property type="evidence" value="ECO:0007669"/>
    <property type="project" value="InterPro"/>
</dbReference>
<organism evidence="5 6">
    <name type="scientific">Pseudonocardia endophytica</name>
    <dbReference type="NCBI Taxonomy" id="401976"/>
    <lineage>
        <taxon>Bacteria</taxon>
        <taxon>Bacillati</taxon>
        <taxon>Actinomycetota</taxon>
        <taxon>Actinomycetes</taxon>
        <taxon>Pseudonocardiales</taxon>
        <taxon>Pseudonocardiaceae</taxon>
        <taxon>Pseudonocardia</taxon>
    </lineage>
</organism>
<dbReference type="NCBIfam" id="NF005720">
    <property type="entry name" value="PRK07538.1"/>
    <property type="match status" value="1"/>
</dbReference>
<dbReference type="Pfam" id="PF01494">
    <property type="entry name" value="FAD_binding_3"/>
    <property type="match status" value="1"/>
</dbReference>
<dbReference type="RefSeq" id="WP_132430406.1">
    <property type="nucleotide sequence ID" value="NZ_SMFZ01000002.1"/>
</dbReference>
<dbReference type="PANTHER" id="PTHR13789:SF268">
    <property type="entry name" value="5-METHYLPHENAZINE-1-CARBOXYLATE 1-MONOOXYGENASE"/>
    <property type="match status" value="1"/>
</dbReference>
<dbReference type="SUPFAM" id="SSF51905">
    <property type="entry name" value="FAD/NAD(P)-binding domain"/>
    <property type="match status" value="1"/>
</dbReference>
<dbReference type="InterPro" id="IPR036188">
    <property type="entry name" value="FAD/NAD-bd_sf"/>
</dbReference>
<sequence length="413" mass="44252">MDVTVVGGGIGGLVTALELHRRGIRSVVYEQGSALRELGVGFNLLPHAVRVLDDLDLVDALDAVAVRIGQLTYAHRLGQPVLQRACGQAAGFDEPQFSCHRGHVQRVLADAVRERLGPDALRLGHRVTGVTQDGSGVRARFEDGTEADSDVLVAADGIHSAVRASLFGDEGPPRWNGVQMWRGATDWPAFGRGDLLGRSMIVAGGTDAKLVVYPIGPGSSPGTVLTNWAICVRTGRDGDPPPRRQDWSRPADPAEAARHARRFHLDEVDHHALVAATAEIFEFPMCDRDPLPHWGGGRVTLLGDAAHPMFPMGSNGGGQAILDARSLAAHLALSPHDPEAALRAYADERLPVTADIVLRNRTGGPEMVIDEVERRAPDGFDRLEDVMSTDERDAIVAGYAQATGATPEQIRRG</sequence>
<evidence type="ECO:0000256" key="3">
    <source>
        <dbReference type="SAM" id="MobiDB-lite"/>
    </source>
</evidence>
<dbReference type="SUPFAM" id="SSF54373">
    <property type="entry name" value="FAD-linked reductases, C-terminal domain"/>
    <property type="match status" value="1"/>
</dbReference>
<dbReference type="Gene3D" id="3.50.50.60">
    <property type="entry name" value="FAD/NAD(P)-binding domain"/>
    <property type="match status" value="1"/>
</dbReference>
<dbReference type="PANTHER" id="PTHR13789">
    <property type="entry name" value="MONOOXYGENASE"/>
    <property type="match status" value="1"/>
</dbReference>
<dbReference type="EMBL" id="SMFZ01000002">
    <property type="protein sequence ID" value="TCK21684.1"/>
    <property type="molecule type" value="Genomic_DNA"/>
</dbReference>